<reference evidence="3" key="1">
    <citation type="journal article" date="2014" name="Int. J. Syst. Evol. Microbiol.">
        <title>Complete genome sequence of Corynebacterium casei LMG S-19264T (=DSM 44701T), isolated from a smear-ripened cheese.</title>
        <authorList>
            <consortium name="US DOE Joint Genome Institute (JGI-PGF)"/>
            <person name="Walter F."/>
            <person name="Albersmeier A."/>
            <person name="Kalinowski J."/>
            <person name="Ruckert C."/>
        </authorList>
    </citation>
    <scope>NUCLEOTIDE SEQUENCE</scope>
    <source>
        <strain evidence="3">JCM 3093</strain>
    </source>
</reference>
<dbReference type="SUPFAM" id="SSF160544">
    <property type="entry name" value="EscU C-terminal domain-like"/>
    <property type="match status" value="1"/>
</dbReference>
<dbReference type="PRINTS" id="PR00950">
    <property type="entry name" value="TYPE3IMSPROT"/>
</dbReference>
<keyword evidence="2" id="KW-1133">Transmembrane helix</keyword>
<dbReference type="InterPro" id="IPR006135">
    <property type="entry name" value="T3SS_substrate_exporter"/>
</dbReference>
<dbReference type="GO" id="GO:0005886">
    <property type="term" value="C:plasma membrane"/>
    <property type="evidence" value="ECO:0007669"/>
    <property type="project" value="TreeGrafter"/>
</dbReference>
<accession>A0AA37BN63</accession>
<dbReference type="Gene3D" id="6.10.250.2080">
    <property type="match status" value="1"/>
</dbReference>
<evidence type="ECO:0000313" key="3">
    <source>
        <dbReference type="EMBL" id="GGK96455.1"/>
    </source>
</evidence>
<feature type="transmembrane region" description="Helical" evidence="2">
    <location>
        <begin position="191"/>
        <end position="210"/>
    </location>
</feature>
<proteinExistence type="predicted"/>
<protein>
    <submittedName>
        <fullName evidence="3">Flagellar biosynthesis protein FlhB</fullName>
    </submittedName>
</protein>
<sequence length="361" mass="37928">MSGGGGGEKTEQPTAKKKQDAQKEGQIARTPDFAAWASMLAAGVLMPMVLEDSVEAAEGIMLRVGEVIENPDPALVLQILISGLGDAMLAVAPIAAATVVITLAAAAAQGGLKPATKLFKPQFKKLNPLQGLKRMFGGQALWESAKALMKTATLTGIAYMAIRDLIPILLASGSLPLGVLLSSAGDAILSLMRFAGATGLALAAADYAMARRRIGKQLRMTKQEVKEEYKRSEGDPHVKGQIRARQQAMARNRMMADVPTADVVLVNPTHVAVALRYDPAKGAPRVVAKGSGTIAAKIREIAAENRIPMVQDVPLARALHKSCDIGQEIPAEMYGAIAKVLAFVMTLKAKGSAAGTHRLAA</sequence>
<comment type="caution">
    <text evidence="3">The sequence shown here is derived from an EMBL/GenBank/DDBJ whole genome shotgun (WGS) entry which is preliminary data.</text>
</comment>
<dbReference type="EMBL" id="BMQD01000035">
    <property type="protein sequence ID" value="GGK96455.1"/>
    <property type="molecule type" value="Genomic_DNA"/>
</dbReference>
<dbReference type="Proteomes" id="UP000627984">
    <property type="component" value="Unassembled WGS sequence"/>
</dbReference>
<feature type="transmembrane region" description="Helical" evidence="2">
    <location>
        <begin position="165"/>
        <end position="185"/>
    </location>
</feature>
<keyword evidence="3" id="KW-0966">Cell projection</keyword>
<feature type="transmembrane region" description="Helical" evidence="2">
    <location>
        <begin position="87"/>
        <end position="108"/>
    </location>
</feature>
<keyword evidence="2" id="KW-0472">Membrane</keyword>
<evidence type="ECO:0000256" key="1">
    <source>
        <dbReference type="SAM" id="MobiDB-lite"/>
    </source>
</evidence>
<dbReference type="Pfam" id="PF01312">
    <property type="entry name" value="Bac_export_2"/>
    <property type="match status" value="1"/>
</dbReference>
<evidence type="ECO:0000256" key="2">
    <source>
        <dbReference type="SAM" id="Phobius"/>
    </source>
</evidence>
<dbReference type="AlphaFoldDB" id="A0AA37BN63"/>
<evidence type="ECO:0000313" key="4">
    <source>
        <dbReference type="Proteomes" id="UP000627984"/>
    </source>
</evidence>
<keyword evidence="3" id="KW-0969">Cilium</keyword>
<reference evidence="3" key="2">
    <citation type="submission" date="2022-09" db="EMBL/GenBank/DDBJ databases">
        <authorList>
            <person name="Sun Q."/>
            <person name="Ohkuma M."/>
        </authorList>
    </citation>
    <scope>NUCLEOTIDE SEQUENCE</scope>
    <source>
        <strain evidence="3">JCM 3093</strain>
    </source>
</reference>
<organism evidence="3 4">
    <name type="scientific">Planomonospora parontospora</name>
    <dbReference type="NCBI Taxonomy" id="58119"/>
    <lineage>
        <taxon>Bacteria</taxon>
        <taxon>Bacillati</taxon>
        <taxon>Actinomycetota</taxon>
        <taxon>Actinomycetes</taxon>
        <taxon>Streptosporangiales</taxon>
        <taxon>Streptosporangiaceae</taxon>
        <taxon>Planomonospora</taxon>
    </lineage>
</organism>
<keyword evidence="2" id="KW-0812">Transmembrane</keyword>
<name>A0AA37BN63_9ACTN</name>
<feature type="region of interest" description="Disordered" evidence="1">
    <location>
        <begin position="1"/>
        <end position="26"/>
    </location>
</feature>
<dbReference type="RefSeq" id="WP_191898220.1">
    <property type="nucleotide sequence ID" value="NZ_BMQD01000035.1"/>
</dbReference>
<gene>
    <name evidence="3" type="primary">flhB</name>
    <name evidence="3" type="ORF">GCM10010126_64890</name>
</gene>
<dbReference type="InterPro" id="IPR029025">
    <property type="entry name" value="T3SS_substrate_exporter_C"/>
</dbReference>
<dbReference type="Gene3D" id="3.40.1690.10">
    <property type="entry name" value="secretion proteins EscU"/>
    <property type="match status" value="1"/>
</dbReference>
<keyword evidence="3" id="KW-0282">Flagellum</keyword>
<dbReference type="PANTHER" id="PTHR30531">
    <property type="entry name" value="FLAGELLAR BIOSYNTHETIC PROTEIN FLHB"/>
    <property type="match status" value="1"/>
</dbReference>
<dbReference type="GO" id="GO:0009306">
    <property type="term" value="P:protein secretion"/>
    <property type="evidence" value="ECO:0007669"/>
    <property type="project" value="InterPro"/>
</dbReference>
<dbReference type="PANTHER" id="PTHR30531:SF12">
    <property type="entry name" value="FLAGELLAR BIOSYNTHETIC PROTEIN FLHB"/>
    <property type="match status" value="1"/>
</dbReference>